<dbReference type="Pfam" id="PF00535">
    <property type="entry name" value="Glycos_transf_2"/>
    <property type="match status" value="1"/>
</dbReference>
<dbReference type="RefSeq" id="WP_082867789.1">
    <property type="nucleotide sequence ID" value="NZ_CP011402.1"/>
</dbReference>
<name>A0A1H8TZ50_9ACTN</name>
<dbReference type="OrthoDB" id="9810303at2"/>
<dbReference type="InterPro" id="IPR029044">
    <property type="entry name" value="Nucleotide-diphossugar_trans"/>
</dbReference>
<comment type="similarity">
    <text evidence="1">Belongs to the glycosyltransferase 2 family.</text>
</comment>
<dbReference type="Gene3D" id="3.90.550.10">
    <property type="entry name" value="Spore Coat Polysaccharide Biosynthesis Protein SpsA, Chain A"/>
    <property type="match status" value="1"/>
</dbReference>
<keyword evidence="3" id="KW-0808">Transferase</keyword>
<evidence type="ECO:0000313" key="3">
    <source>
        <dbReference type="EMBL" id="SEO96300.1"/>
    </source>
</evidence>
<keyword evidence="4" id="KW-1185">Reference proteome</keyword>
<dbReference type="InterPro" id="IPR050256">
    <property type="entry name" value="Glycosyltransferase_2"/>
</dbReference>
<accession>A0A1H8TZ50</accession>
<dbReference type="InterPro" id="IPR001173">
    <property type="entry name" value="Glyco_trans_2-like"/>
</dbReference>
<organism evidence="3 4">
    <name type="scientific">Denitrobacterium detoxificans</name>
    <dbReference type="NCBI Taxonomy" id="79604"/>
    <lineage>
        <taxon>Bacteria</taxon>
        <taxon>Bacillati</taxon>
        <taxon>Actinomycetota</taxon>
        <taxon>Coriobacteriia</taxon>
        <taxon>Eggerthellales</taxon>
        <taxon>Eggerthellaceae</taxon>
        <taxon>Denitrobacterium</taxon>
    </lineage>
</organism>
<dbReference type="PANTHER" id="PTHR48090:SF7">
    <property type="entry name" value="RFBJ PROTEIN"/>
    <property type="match status" value="1"/>
</dbReference>
<evidence type="ECO:0000256" key="1">
    <source>
        <dbReference type="ARBA" id="ARBA00006739"/>
    </source>
</evidence>
<dbReference type="GO" id="GO:0016740">
    <property type="term" value="F:transferase activity"/>
    <property type="evidence" value="ECO:0007669"/>
    <property type="project" value="UniProtKB-KW"/>
</dbReference>
<protein>
    <submittedName>
        <fullName evidence="3">Glycosyl transferase family 2</fullName>
    </submittedName>
</protein>
<dbReference type="AlphaFoldDB" id="A0A1H8TZ50"/>
<gene>
    <name evidence="3" type="ORF">SAMN02910314_01748</name>
</gene>
<feature type="domain" description="Glycosyltransferase 2-like" evidence="2">
    <location>
        <begin position="5"/>
        <end position="94"/>
    </location>
</feature>
<proteinExistence type="inferred from homology"/>
<dbReference type="CDD" id="cd04179">
    <property type="entry name" value="DPM_DPG-synthase_like"/>
    <property type="match status" value="1"/>
</dbReference>
<reference evidence="4" key="1">
    <citation type="submission" date="2016-10" db="EMBL/GenBank/DDBJ databases">
        <authorList>
            <person name="Varghese N."/>
        </authorList>
    </citation>
    <scope>NUCLEOTIDE SEQUENCE [LARGE SCALE GENOMIC DNA]</scope>
    <source>
        <strain evidence="4">DSM 21843</strain>
    </source>
</reference>
<evidence type="ECO:0000313" key="4">
    <source>
        <dbReference type="Proteomes" id="UP000182975"/>
    </source>
</evidence>
<dbReference type="SUPFAM" id="SSF53448">
    <property type="entry name" value="Nucleotide-diphospho-sugar transferases"/>
    <property type="match status" value="1"/>
</dbReference>
<dbReference type="PANTHER" id="PTHR48090">
    <property type="entry name" value="UNDECAPRENYL-PHOSPHATE 4-DEOXY-4-FORMAMIDO-L-ARABINOSE TRANSFERASE-RELATED"/>
    <property type="match status" value="1"/>
</dbReference>
<sequence>MKTLLVIPAYNEEENIERVVDALIADYPTYSYLVVNDGSRDATADICRRRGYRFLDLPINVGLSGAFQAGLKYAYRNGYDCVIQFDADGQHLPEYEASVVCVTRG</sequence>
<evidence type="ECO:0000259" key="2">
    <source>
        <dbReference type="Pfam" id="PF00535"/>
    </source>
</evidence>
<dbReference type="Proteomes" id="UP000182975">
    <property type="component" value="Unassembled WGS sequence"/>
</dbReference>
<dbReference type="EMBL" id="FOEC01000014">
    <property type="protein sequence ID" value="SEO96300.1"/>
    <property type="molecule type" value="Genomic_DNA"/>
</dbReference>